<feature type="compositionally biased region" description="Basic and acidic residues" evidence="2">
    <location>
        <begin position="570"/>
        <end position="581"/>
    </location>
</feature>
<dbReference type="EMBL" id="JACHEK010000007">
    <property type="protein sequence ID" value="MBB6145664.1"/>
    <property type="molecule type" value="Genomic_DNA"/>
</dbReference>
<feature type="repeat" description="TPR" evidence="1">
    <location>
        <begin position="278"/>
        <end position="311"/>
    </location>
</feature>
<evidence type="ECO:0000256" key="1">
    <source>
        <dbReference type="PROSITE-ProRule" id="PRU00339"/>
    </source>
</evidence>
<keyword evidence="1" id="KW-0802">TPR repeat</keyword>
<dbReference type="PANTHER" id="PTHR12558:SF13">
    <property type="entry name" value="CELL DIVISION CYCLE PROTEIN 27 HOMOLOG"/>
    <property type="match status" value="1"/>
</dbReference>
<feature type="repeat" description="TPR" evidence="1">
    <location>
        <begin position="448"/>
        <end position="481"/>
    </location>
</feature>
<dbReference type="OrthoDB" id="128461at2"/>
<feature type="repeat" description="TPR" evidence="1">
    <location>
        <begin position="68"/>
        <end position="101"/>
    </location>
</feature>
<dbReference type="Gene3D" id="1.25.40.10">
    <property type="entry name" value="Tetratricopeptide repeat domain"/>
    <property type="match status" value="5"/>
</dbReference>
<dbReference type="Pfam" id="PF13414">
    <property type="entry name" value="TPR_11"/>
    <property type="match status" value="2"/>
</dbReference>
<sequence>MRALFILGLGASSLAFAPASFAQIQPATDALQRADAAFHAGYEAAGKGDLLTARQDFEAAVKLAPDVEEGHSALGAVLYQLGAYREAIEELNLALGIKKDDQSALENLAMSYVQTADLKDALVVFDGLQADSSPLPPDLLSAYARAEAASGQYGAAAAHLQQAIAATPKPAELYDELGSLYAQQQQWQPAQDAFSQAIQIDPSLATAHLHLGVALGNASLSDAGRMQRAIDELTRAAQLAPENAVVQVELGRALTNSGRDEEAIPHFEQARKLDPAAIEATNQLAMALQRTGAVSRAIPLFEQIVSAQPQNTAALSNLAVALIQTGKAKDAIGYCQRVLTIAPGDAGAHQILGAAYLQESDIDDAMREFRSALAATPDNSQLHYNLGLAFKLKDNLPDAVKELEEAARLDPASPDAPYTLGILYMQAGRFDDAVKNLTSSLDRRPGNGDGWAVLGSVYRQQGKNDDAARALRKAIELLPNQPGPHITLASVLQEEGKRDEAAVERKQAADLTRVAVNRQRAQFATNTANAYLEKGQIADAVAHYRDAITSDPSYVDAHLQLAIAYDREGRGADAANERAAAEKLGGNHP</sequence>
<dbReference type="RefSeq" id="WP_050060706.1">
    <property type="nucleotide sequence ID" value="NZ_JACHEK010000007.1"/>
</dbReference>
<dbReference type="SUPFAM" id="SSF48452">
    <property type="entry name" value="TPR-like"/>
    <property type="match status" value="3"/>
</dbReference>
<accession>A0A841K5X6</accession>
<dbReference type="AlphaFoldDB" id="A0A841K5X6"/>
<feature type="signal peptide" evidence="3">
    <location>
        <begin position="1"/>
        <end position="22"/>
    </location>
</feature>
<evidence type="ECO:0000313" key="5">
    <source>
        <dbReference type="Proteomes" id="UP000538666"/>
    </source>
</evidence>
<dbReference type="PANTHER" id="PTHR12558">
    <property type="entry name" value="CELL DIVISION CYCLE 16,23,27"/>
    <property type="match status" value="1"/>
</dbReference>
<reference evidence="4 5" key="1">
    <citation type="submission" date="2020-08" db="EMBL/GenBank/DDBJ databases">
        <title>Genomic Encyclopedia of Type Strains, Phase IV (KMG-IV): sequencing the most valuable type-strain genomes for metagenomic binning, comparative biology and taxonomic classification.</title>
        <authorList>
            <person name="Goeker M."/>
        </authorList>
    </citation>
    <scope>NUCLEOTIDE SEQUENCE [LARGE SCALE GENOMIC DNA]</scope>
    <source>
        <strain evidence="4 5">DSM 103733</strain>
    </source>
</reference>
<dbReference type="InterPro" id="IPR011990">
    <property type="entry name" value="TPR-like_helical_dom_sf"/>
</dbReference>
<dbReference type="SMART" id="SM00028">
    <property type="entry name" value="TPR"/>
    <property type="match status" value="13"/>
</dbReference>
<dbReference type="InterPro" id="IPR019734">
    <property type="entry name" value="TPR_rpt"/>
</dbReference>
<feature type="region of interest" description="Disordered" evidence="2">
    <location>
        <begin position="570"/>
        <end position="589"/>
    </location>
</feature>
<feature type="repeat" description="TPR" evidence="1">
    <location>
        <begin position="521"/>
        <end position="554"/>
    </location>
</feature>
<organism evidence="4 5">
    <name type="scientific">Silvibacterium bohemicum</name>
    <dbReference type="NCBI Taxonomy" id="1577686"/>
    <lineage>
        <taxon>Bacteria</taxon>
        <taxon>Pseudomonadati</taxon>
        <taxon>Acidobacteriota</taxon>
        <taxon>Terriglobia</taxon>
        <taxon>Terriglobales</taxon>
        <taxon>Acidobacteriaceae</taxon>
        <taxon>Silvibacterium</taxon>
    </lineage>
</organism>
<feature type="repeat" description="TPR" evidence="1">
    <location>
        <begin position="346"/>
        <end position="379"/>
    </location>
</feature>
<dbReference type="Pfam" id="PF13432">
    <property type="entry name" value="TPR_16"/>
    <property type="match status" value="5"/>
</dbReference>
<dbReference type="Pfam" id="PF14559">
    <property type="entry name" value="TPR_19"/>
    <property type="match status" value="1"/>
</dbReference>
<feature type="repeat" description="TPR" evidence="1">
    <location>
        <begin position="171"/>
        <end position="204"/>
    </location>
</feature>
<feature type="repeat" description="TPR" evidence="1">
    <location>
        <begin position="414"/>
        <end position="447"/>
    </location>
</feature>
<dbReference type="Proteomes" id="UP000538666">
    <property type="component" value="Unassembled WGS sequence"/>
</dbReference>
<keyword evidence="3" id="KW-0732">Signal</keyword>
<evidence type="ECO:0000256" key="2">
    <source>
        <dbReference type="SAM" id="MobiDB-lite"/>
    </source>
</evidence>
<gene>
    <name evidence="4" type="ORF">HNQ77_003625</name>
</gene>
<keyword evidence="5" id="KW-1185">Reference proteome</keyword>
<protein>
    <submittedName>
        <fullName evidence="4">Tetratricopeptide (TPR) repeat protein</fullName>
    </submittedName>
</protein>
<dbReference type="PROSITE" id="PS50293">
    <property type="entry name" value="TPR_REGION"/>
    <property type="match status" value="1"/>
</dbReference>
<name>A0A841K5X6_9BACT</name>
<evidence type="ECO:0000313" key="4">
    <source>
        <dbReference type="EMBL" id="MBB6145664.1"/>
    </source>
</evidence>
<feature type="repeat" description="TPR" evidence="1">
    <location>
        <begin position="244"/>
        <end position="277"/>
    </location>
</feature>
<comment type="caution">
    <text evidence="4">The sequence shown here is derived from an EMBL/GenBank/DDBJ whole genome shotgun (WGS) entry which is preliminary data.</text>
</comment>
<feature type="chain" id="PRO_5032670778" evidence="3">
    <location>
        <begin position="23"/>
        <end position="589"/>
    </location>
</feature>
<dbReference type="PROSITE" id="PS50005">
    <property type="entry name" value="TPR"/>
    <property type="match status" value="9"/>
</dbReference>
<proteinExistence type="predicted"/>
<feature type="repeat" description="TPR" evidence="1">
    <location>
        <begin position="380"/>
        <end position="413"/>
    </location>
</feature>
<evidence type="ECO:0000256" key="3">
    <source>
        <dbReference type="SAM" id="SignalP"/>
    </source>
</evidence>